<dbReference type="AlphaFoldDB" id="A0A1N6U130"/>
<evidence type="ECO:0000256" key="1">
    <source>
        <dbReference type="SAM" id="Phobius"/>
    </source>
</evidence>
<feature type="transmembrane region" description="Helical" evidence="1">
    <location>
        <begin position="15"/>
        <end position="34"/>
    </location>
</feature>
<protein>
    <submittedName>
        <fullName evidence="2">Uncharacterized protein</fullName>
    </submittedName>
</protein>
<accession>A0A1N6U130</accession>
<evidence type="ECO:0000313" key="2">
    <source>
        <dbReference type="EMBL" id="SIQ59348.1"/>
    </source>
</evidence>
<keyword evidence="1" id="KW-1133">Transmembrane helix</keyword>
<evidence type="ECO:0000313" key="3">
    <source>
        <dbReference type="Proteomes" id="UP000323956"/>
    </source>
</evidence>
<name>A0A1N6U130_9RHOB</name>
<proteinExistence type="predicted"/>
<keyword evidence="1" id="KW-0472">Membrane</keyword>
<keyword evidence="1" id="KW-0812">Transmembrane</keyword>
<reference evidence="2 3" key="1">
    <citation type="submission" date="2017-01" db="EMBL/GenBank/DDBJ databases">
        <authorList>
            <person name="Varghese N."/>
            <person name="Submissions S."/>
        </authorList>
    </citation>
    <scope>NUCLEOTIDE SEQUENCE [LARGE SCALE GENOMIC DNA]</scope>
    <source>
        <strain evidence="2 3">ATCC 700171</strain>
    </source>
</reference>
<dbReference type="Proteomes" id="UP000323956">
    <property type="component" value="Unassembled WGS sequence"/>
</dbReference>
<sequence length="36" mass="3752">MRRNQAISKSDPRQMGGIVAPLLVIGLALAGALYGL</sequence>
<dbReference type="EMBL" id="FTMK01000010">
    <property type="protein sequence ID" value="SIQ59348.1"/>
    <property type="molecule type" value="Genomic_DNA"/>
</dbReference>
<organism evidence="2 3">
    <name type="scientific">Paracoccus thiocyanatus</name>
    <dbReference type="NCBI Taxonomy" id="34006"/>
    <lineage>
        <taxon>Bacteria</taxon>
        <taxon>Pseudomonadati</taxon>
        <taxon>Pseudomonadota</taxon>
        <taxon>Alphaproteobacteria</taxon>
        <taxon>Rhodobacterales</taxon>
        <taxon>Paracoccaceae</taxon>
        <taxon>Paracoccus</taxon>
    </lineage>
</organism>
<gene>
    <name evidence="2" type="ORF">SAMN05421641_11035</name>
</gene>